<keyword evidence="3" id="KW-1185">Reference proteome</keyword>
<dbReference type="EMBL" id="JAPEVA010000003">
    <property type="protein sequence ID" value="KAJ4412156.1"/>
    <property type="molecule type" value="Genomic_DNA"/>
</dbReference>
<accession>A0A9W8ZLX3</accession>
<sequence length="411" mass="45002">MAPMTSEPAHAQARRQAFIATCSPDELLGQVIQTLCPRYNIDAPHLLALRQLLSSTIVAPRSPPTLKRTRPDKRIGEIGSIYDTPRRSPFGPNGPPVSANQSFYFHHQDADFERLLPRADRSHYVRSAWRDEPESQSDSDGREVPDSQESSQSQVSRPEILATERKGMALSPSSVASASTARDERTAAKAHSQAQEPQAQQSLCSQGIHGSTSNDEKPSISDSDPATPRRTAPANSLVSQQPTIPTITITTPRSTERMFVNELENTVLQSSLPSANNVAIKLPDSQDVHSVSPPPYSASPFYMPRGSDTQDTVNSTQQSEVFSPPNDFVHFTPTSQEETQQESLSQAEMSDSYLYTTAVKPDVDHPKPPSRRSPRVTSTPPIATPSLSKRSREKAESSDAAPSLKRSKAKR</sequence>
<comment type="caution">
    <text evidence="2">The sequence shown here is derived from an EMBL/GenBank/DDBJ whole genome shotgun (WGS) entry which is preliminary data.</text>
</comment>
<dbReference type="Proteomes" id="UP001140510">
    <property type="component" value="Unassembled WGS sequence"/>
</dbReference>
<protein>
    <submittedName>
        <fullName evidence="2">Uncharacterized protein</fullName>
    </submittedName>
</protein>
<evidence type="ECO:0000256" key="1">
    <source>
        <dbReference type="SAM" id="MobiDB-lite"/>
    </source>
</evidence>
<dbReference type="AlphaFoldDB" id="A0A9W8ZLX3"/>
<gene>
    <name evidence="2" type="ORF">N0V91_000624</name>
</gene>
<feature type="compositionally biased region" description="Polar residues" evidence="1">
    <location>
        <begin position="307"/>
        <end position="321"/>
    </location>
</feature>
<feature type="compositionally biased region" description="Low complexity" evidence="1">
    <location>
        <begin position="332"/>
        <end position="346"/>
    </location>
</feature>
<evidence type="ECO:0000313" key="3">
    <source>
        <dbReference type="Proteomes" id="UP001140510"/>
    </source>
</evidence>
<feature type="region of interest" description="Disordered" evidence="1">
    <location>
        <begin position="126"/>
        <end position="251"/>
    </location>
</feature>
<feature type="compositionally biased region" description="Polar residues" evidence="1">
    <location>
        <begin position="171"/>
        <end position="180"/>
    </location>
</feature>
<feature type="compositionally biased region" description="Basic and acidic residues" evidence="1">
    <location>
        <begin position="126"/>
        <end position="145"/>
    </location>
</feature>
<name>A0A9W8ZLX3_9PLEO</name>
<evidence type="ECO:0000313" key="2">
    <source>
        <dbReference type="EMBL" id="KAJ4412156.1"/>
    </source>
</evidence>
<feature type="region of interest" description="Disordered" evidence="1">
    <location>
        <begin position="285"/>
        <end position="411"/>
    </location>
</feature>
<reference evidence="2" key="1">
    <citation type="submission" date="2022-10" db="EMBL/GenBank/DDBJ databases">
        <title>Tapping the CABI collections for fungal endophytes: first genome assemblies for Collariella, Neodidymelliopsis, Ascochyta clinopodiicola, Didymella pomorum, Didymosphaeria variabile, Neocosmospora piperis and Neocucurbitaria cava.</title>
        <authorList>
            <person name="Hill R."/>
        </authorList>
    </citation>
    <scope>NUCLEOTIDE SEQUENCE</scope>
    <source>
        <strain evidence="2">IMI 355091</strain>
    </source>
</reference>
<feature type="compositionally biased region" description="Polar residues" evidence="1">
    <location>
        <begin position="375"/>
        <end position="388"/>
    </location>
</feature>
<feature type="region of interest" description="Disordered" evidence="1">
    <location>
        <begin position="61"/>
        <end position="101"/>
    </location>
</feature>
<dbReference type="OrthoDB" id="3793573at2759"/>
<feature type="compositionally biased region" description="Polar residues" evidence="1">
    <location>
        <begin position="147"/>
        <end position="156"/>
    </location>
</feature>
<organism evidence="2 3">
    <name type="scientific">Didymella pomorum</name>
    <dbReference type="NCBI Taxonomy" id="749634"/>
    <lineage>
        <taxon>Eukaryota</taxon>
        <taxon>Fungi</taxon>
        <taxon>Dikarya</taxon>
        <taxon>Ascomycota</taxon>
        <taxon>Pezizomycotina</taxon>
        <taxon>Dothideomycetes</taxon>
        <taxon>Pleosporomycetidae</taxon>
        <taxon>Pleosporales</taxon>
        <taxon>Pleosporineae</taxon>
        <taxon>Didymellaceae</taxon>
        <taxon>Didymella</taxon>
    </lineage>
</organism>
<feature type="compositionally biased region" description="Low complexity" evidence="1">
    <location>
        <begin position="242"/>
        <end position="251"/>
    </location>
</feature>
<feature type="compositionally biased region" description="Polar residues" evidence="1">
    <location>
        <begin position="192"/>
        <end position="213"/>
    </location>
</feature>
<proteinExistence type="predicted"/>